<dbReference type="EMBL" id="CAJVQB010007174">
    <property type="protein sequence ID" value="CAG8698517.1"/>
    <property type="molecule type" value="Genomic_DNA"/>
</dbReference>
<sequence length="123" mass="14279">MFYTTQGTSSQDLDSTINPSSSISERDEVNIIENLDTSGQDELSKPLRNYSSSQDNLYDMNNLDLPSSYSDLIYLESLNQDDTNLQNGHNNDNDSNQVQCYHRKRNYNRNYTGPRRIEINEWN</sequence>
<organism evidence="2 3">
    <name type="scientific">Gigaspora margarita</name>
    <dbReference type="NCBI Taxonomy" id="4874"/>
    <lineage>
        <taxon>Eukaryota</taxon>
        <taxon>Fungi</taxon>
        <taxon>Fungi incertae sedis</taxon>
        <taxon>Mucoromycota</taxon>
        <taxon>Glomeromycotina</taxon>
        <taxon>Glomeromycetes</taxon>
        <taxon>Diversisporales</taxon>
        <taxon>Gigasporaceae</taxon>
        <taxon>Gigaspora</taxon>
    </lineage>
</organism>
<proteinExistence type="predicted"/>
<keyword evidence="3" id="KW-1185">Reference proteome</keyword>
<evidence type="ECO:0000313" key="3">
    <source>
        <dbReference type="Proteomes" id="UP000789901"/>
    </source>
</evidence>
<evidence type="ECO:0000313" key="2">
    <source>
        <dbReference type="EMBL" id="CAG8698517.1"/>
    </source>
</evidence>
<reference evidence="2 3" key="1">
    <citation type="submission" date="2021-06" db="EMBL/GenBank/DDBJ databases">
        <authorList>
            <person name="Kallberg Y."/>
            <person name="Tangrot J."/>
            <person name="Rosling A."/>
        </authorList>
    </citation>
    <scope>NUCLEOTIDE SEQUENCE [LARGE SCALE GENOMIC DNA]</scope>
    <source>
        <strain evidence="2 3">120-4 pot B 10/14</strain>
    </source>
</reference>
<dbReference type="Proteomes" id="UP000789901">
    <property type="component" value="Unassembled WGS sequence"/>
</dbReference>
<feature type="compositionally biased region" description="Polar residues" evidence="1">
    <location>
        <begin position="1"/>
        <end position="23"/>
    </location>
</feature>
<comment type="caution">
    <text evidence="2">The sequence shown here is derived from an EMBL/GenBank/DDBJ whole genome shotgun (WGS) entry which is preliminary data.</text>
</comment>
<name>A0ABN7V037_GIGMA</name>
<accession>A0ABN7V037</accession>
<feature type="region of interest" description="Disordered" evidence="1">
    <location>
        <begin position="1"/>
        <end position="29"/>
    </location>
</feature>
<protein>
    <submittedName>
        <fullName evidence="2">35036_t:CDS:1</fullName>
    </submittedName>
</protein>
<evidence type="ECO:0000256" key="1">
    <source>
        <dbReference type="SAM" id="MobiDB-lite"/>
    </source>
</evidence>
<gene>
    <name evidence="2" type="ORF">GMARGA_LOCUS11972</name>
</gene>